<dbReference type="EMBL" id="MH744425">
    <property type="protein sequence ID" value="AYD82212.1"/>
    <property type="molecule type" value="Genomic_DNA"/>
</dbReference>
<reference evidence="1 2" key="1">
    <citation type="submission" date="2018-08" db="EMBL/GenBank/DDBJ databases">
        <authorList>
            <person name="Hellinger R.D."/>
            <person name="Sparks H.E."/>
            <person name="Pedulla M.L."/>
            <person name="Garlena R.A."/>
            <person name="Russell D.A."/>
            <person name="Pope W.H."/>
            <person name="Jacobs-Sera D."/>
            <person name="Hatfull G.F."/>
        </authorList>
    </citation>
    <scope>NUCLEOTIDE SEQUENCE [LARGE SCALE GENOMIC DNA]</scope>
</reference>
<dbReference type="InterPro" id="IPR018775">
    <property type="entry name" value="RlaP"/>
</dbReference>
<dbReference type="Pfam" id="PF10127">
    <property type="entry name" value="RlaP"/>
    <property type="match status" value="1"/>
</dbReference>
<evidence type="ECO:0000313" key="1">
    <source>
        <dbReference type="EMBL" id="AYD82212.1"/>
    </source>
</evidence>
<name>A0A386KBR1_9CAUD</name>
<sequence>MDMQPLIIGEIGSFAHGLNREDSDHDYIGIYADPPEALIGLKPLAGAIRDRDKPEGVKSEPGDSETQFYGLRKYVSLVCQGNPTVMTLLFTPNLRSPDMIGLQANARMFLSKRLATRHMGYADSMYARLTGKKAPRTNRPELIAKHGYDTKAAFHAVRLLMQGHEMLITHNMVMPMIEQERDYLLSIRNGEVPEAEVLREIEHWRSLIQAAEQRTTLPDGPDMERINAWLVGVHRELWGWNPILRDKLAA</sequence>
<dbReference type="Proteomes" id="UP000267267">
    <property type="component" value="Segment"/>
</dbReference>
<proteinExistence type="predicted"/>
<gene>
    <name evidence="1" type="primary">32</name>
    <name evidence="1" type="ORF">SEA_WAMBURGRXPRESS_32</name>
</gene>
<organism evidence="1 2">
    <name type="scientific">Mycobacterium phage Wamburgrxpress</name>
    <dbReference type="NCBI Taxonomy" id="2315617"/>
    <lineage>
        <taxon>Viruses</taxon>
        <taxon>Duplodnaviria</taxon>
        <taxon>Heunggongvirae</taxon>
        <taxon>Uroviricota</taxon>
        <taxon>Caudoviricetes</taxon>
        <taxon>Vilmaviridae</taxon>
        <taxon>Lclasvirinae</taxon>
        <taxon>Bronvirus</taxon>
        <taxon>Bronvirus joedirt</taxon>
        <taxon>Mycobacterium virus JoeDirt</taxon>
    </lineage>
</organism>
<dbReference type="PANTHER" id="PTHR34817">
    <property type="entry name" value="NUCLEOTIDYLTRANSFERASE"/>
    <property type="match status" value="1"/>
</dbReference>
<accession>A0A386KBR1</accession>
<keyword evidence="1" id="KW-0808">Transferase</keyword>
<dbReference type="GO" id="GO:0016740">
    <property type="term" value="F:transferase activity"/>
    <property type="evidence" value="ECO:0007669"/>
    <property type="project" value="UniProtKB-KW"/>
</dbReference>
<evidence type="ECO:0000313" key="2">
    <source>
        <dbReference type="Proteomes" id="UP000267267"/>
    </source>
</evidence>
<protein>
    <submittedName>
        <fullName evidence="1">Nucleotidyl transferase</fullName>
    </submittedName>
</protein>
<dbReference type="PANTHER" id="PTHR34817:SF1">
    <property type="entry name" value="NUCLEOTIDYLTRANSFERASE"/>
    <property type="match status" value="1"/>
</dbReference>